<dbReference type="RefSeq" id="XP_040740485.1">
    <property type="nucleotide sequence ID" value="XM_040888539.1"/>
</dbReference>
<reference evidence="1 2" key="1">
    <citation type="submission" date="2016-07" db="EMBL/GenBank/DDBJ databases">
        <title>Pervasive Adenine N6-methylation of Active Genes in Fungi.</title>
        <authorList>
            <consortium name="DOE Joint Genome Institute"/>
            <person name="Mondo S.J."/>
            <person name="Dannebaum R.O."/>
            <person name="Kuo R.C."/>
            <person name="Labutti K."/>
            <person name="Haridas S."/>
            <person name="Kuo A."/>
            <person name="Salamov A."/>
            <person name="Ahrendt S.R."/>
            <person name="Lipzen A."/>
            <person name="Sullivan W."/>
            <person name="Andreopoulos W.B."/>
            <person name="Clum A."/>
            <person name="Lindquist E."/>
            <person name="Daum C."/>
            <person name="Ramamoorthy G.K."/>
            <person name="Gryganskyi A."/>
            <person name="Culley D."/>
            <person name="Magnuson J.K."/>
            <person name="James T.Y."/>
            <person name="O'Malley M.A."/>
            <person name="Stajich J.E."/>
            <person name="Spatafora J.W."/>
            <person name="Visel A."/>
            <person name="Grigoriev I.V."/>
        </authorList>
    </citation>
    <scope>NUCLEOTIDE SEQUENCE [LARGE SCALE GENOMIC DNA]</scope>
    <source>
        <strain evidence="1 2">ATCC 12442</strain>
    </source>
</reference>
<dbReference type="OrthoDB" id="1711136at2759"/>
<evidence type="ECO:0000313" key="2">
    <source>
        <dbReference type="Proteomes" id="UP000193922"/>
    </source>
</evidence>
<sequence length="210" mass="23311">MSSIFRRPQAPSRQLLTWEERAHAALAAAREVEELSGESAHQAAKLQTREEPCTVTQANMNLRTASLHLSSVVLETPEKVDSVTSSPYFSLSFVVDALVPLTINCYWLATEEWGNGPCPRFVSRTDHHRSYQMEAGLDQMFSLPRADWLHPSEDPYKTLASSDWQARNAALQGNQRVVRSKLQAMGGSEIQEIADGDAQKAPAYGLVVEL</sequence>
<dbReference type="Proteomes" id="UP000193922">
    <property type="component" value="Unassembled WGS sequence"/>
</dbReference>
<dbReference type="EMBL" id="MCFD01000015">
    <property type="protein sequence ID" value="ORX66497.1"/>
    <property type="molecule type" value="Genomic_DNA"/>
</dbReference>
<dbReference type="AlphaFoldDB" id="A0A1Y1VZ03"/>
<name>A0A1Y1VZ03_9FUNG</name>
<evidence type="ECO:0000313" key="1">
    <source>
        <dbReference type="EMBL" id="ORX66497.1"/>
    </source>
</evidence>
<protein>
    <submittedName>
        <fullName evidence="1">Uncharacterized protein</fullName>
    </submittedName>
</protein>
<dbReference type="GeneID" id="63805187"/>
<comment type="caution">
    <text evidence="1">The sequence shown here is derived from an EMBL/GenBank/DDBJ whole genome shotgun (WGS) entry which is preliminary data.</text>
</comment>
<organism evidence="1 2">
    <name type="scientific">Linderina pennispora</name>
    <dbReference type="NCBI Taxonomy" id="61395"/>
    <lineage>
        <taxon>Eukaryota</taxon>
        <taxon>Fungi</taxon>
        <taxon>Fungi incertae sedis</taxon>
        <taxon>Zoopagomycota</taxon>
        <taxon>Kickxellomycotina</taxon>
        <taxon>Kickxellomycetes</taxon>
        <taxon>Kickxellales</taxon>
        <taxon>Kickxellaceae</taxon>
        <taxon>Linderina</taxon>
    </lineage>
</organism>
<proteinExistence type="predicted"/>
<gene>
    <name evidence="1" type="ORF">DL89DRAFT_270029</name>
</gene>
<accession>A0A1Y1VZ03</accession>
<keyword evidence="2" id="KW-1185">Reference proteome</keyword>
<feature type="non-terminal residue" evidence="1">
    <location>
        <position position="210"/>
    </location>
</feature>